<keyword evidence="5" id="KW-0539">Nucleus</keyword>
<feature type="compositionally biased region" description="Low complexity" evidence="8">
    <location>
        <begin position="101"/>
        <end position="110"/>
    </location>
</feature>
<accession>A0A9Q1M4X5</accession>
<evidence type="ECO:0000256" key="5">
    <source>
        <dbReference type="ARBA" id="ARBA00023242"/>
    </source>
</evidence>
<protein>
    <recommendedName>
        <fullName evidence="9">WRKY domain-containing protein</fullName>
    </recommendedName>
</protein>
<keyword evidence="11" id="KW-1185">Reference proteome</keyword>
<dbReference type="GO" id="GO:0003700">
    <property type="term" value="F:DNA-binding transcription factor activity"/>
    <property type="evidence" value="ECO:0007669"/>
    <property type="project" value="InterPro"/>
</dbReference>
<evidence type="ECO:0000256" key="4">
    <source>
        <dbReference type="ARBA" id="ARBA00023163"/>
    </source>
</evidence>
<evidence type="ECO:0000256" key="6">
    <source>
        <dbReference type="ARBA" id="ARBA00059805"/>
    </source>
</evidence>
<evidence type="ECO:0000259" key="9">
    <source>
        <dbReference type="PROSITE" id="PS50811"/>
    </source>
</evidence>
<dbReference type="Gene3D" id="2.20.25.80">
    <property type="entry name" value="WRKY domain"/>
    <property type="match status" value="1"/>
</dbReference>
<keyword evidence="2" id="KW-0805">Transcription regulation</keyword>
<evidence type="ECO:0000256" key="1">
    <source>
        <dbReference type="ARBA" id="ARBA00004123"/>
    </source>
</evidence>
<feature type="compositionally biased region" description="Polar residues" evidence="8">
    <location>
        <begin position="285"/>
        <end position="310"/>
    </location>
</feature>
<evidence type="ECO:0000313" key="11">
    <source>
        <dbReference type="Proteomes" id="UP001152561"/>
    </source>
</evidence>
<feature type="domain" description="WRKY" evidence="9">
    <location>
        <begin position="220"/>
        <end position="286"/>
    </location>
</feature>
<name>A0A9Q1M4X5_9SOLA</name>
<dbReference type="FunFam" id="2.20.25.80:FF:000005">
    <property type="entry name" value="probable WRKY transcription factor 14"/>
    <property type="match status" value="1"/>
</dbReference>
<dbReference type="PROSITE" id="PS50811">
    <property type="entry name" value="WRKY"/>
    <property type="match status" value="1"/>
</dbReference>
<evidence type="ECO:0000256" key="3">
    <source>
        <dbReference type="ARBA" id="ARBA00023125"/>
    </source>
</evidence>
<proteinExistence type="inferred from homology"/>
<dbReference type="AlphaFoldDB" id="A0A9Q1M4X5"/>
<keyword evidence="4" id="KW-0804">Transcription</keyword>
<dbReference type="InterPro" id="IPR036576">
    <property type="entry name" value="WRKY_dom_sf"/>
</dbReference>
<comment type="similarity">
    <text evidence="7">Belongs to the WRKY group II-e family.</text>
</comment>
<dbReference type="Proteomes" id="UP001152561">
    <property type="component" value="Unassembled WGS sequence"/>
</dbReference>
<organism evidence="10 11">
    <name type="scientific">Anisodus acutangulus</name>
    <dbReference type="NCBI Taxonomy" id="402998"/>
    <lineage>
        <taxon>Eukaryota</taxon>
        <taxon>Viridiplantae</taxon>
        <taxon>Streptophyta</taxon>
        <taxon>Embryophyta</taxon>
        <taxon>Tracheophyta</taxon>
        <taxon>Spermatophyta</taxon>
        <taxon>Magnoliopsida</taxon>
        <taxon>eudicotyledons</taxon>
        <taxon>Gunneridae</taxon>
        <taxon>Pentapetalae</taxon>
        <taxon>asterids</taxon>
        <taxon>lamiids</taxon>
        <taxon>Solanales</taxon>
        <taxon>Solanaceae</taxon>
        <taxon>Solanoideae</taxon>
        <taxon>Hyoscyameae</taxon>
        <taxon>Anisodus</taxon>
    </lineage>
</organism>
<dbReference type="OrthoDB" id="1937086at2759"/>
<feature type="compositionally biased region" description="Polar residues" evidence="8">
    <location>
        <begin position="16"/>
        <end position="37"/>
    </location>
</feature>
<feature type="region of interest" description="Disordered" evidence="8">
    <location>
        <begin position="16"/>
        <end position="38"/>
    </location>
</feature>
<evidence type="ECO:0000256" key="7">
    <source>
        <dbReference type="ARBA" id="ARBA00060761"/>
    </source>
</evidence>
<dbReference type="GO" id="GO:0000976">
    <property type="term" value="F:transcription cis-regulatory region binding"/>
    <property type="evidence" value="ECO:0007669"/>
    <property type="project" value="TreeGrafter"/>
</dbReference>
<dbReference type="InterPro" id="IPR044810">
    <property type="entry name" value="WRKY_plant"/>
</dbReference>
<keyword evidence="3" id="KW-0238">DNA-binding</keyword>
<dbReference type="InterPro" id="IPR003657">
    <property type="entry name" value="WRKY_dom"/>
</dbReference>
<comment type="function">
    <text evidence="6">Transcription factor. Interacts specifically with the W box (5'-(T)TGAC[CT]-3'), a frequently occurring elicitor-responsive cis-acting element.</text>
</comment>
<sequence>MDNKYQGDLADIFRGSSTGAISGGNNTATSGESSTTVAPVPAADGWQFPCHPIIYSASGIEEPSVQDFGDPFSNLRDPLFHDLDMMSASSTLFSSTKDDNNNNSSNDGTSLFGPKIPEMKRRATTGNIFSSMLQISPTTKLAMSPCGFPMASCSSPNANVIGALVANDAIISPNSSKTCLVENSGLQISSPRNTGIKRRKSQAKKVVCIPAPAPANSRQGGEVVPSDLWAWRKYGQKPIKGSPYPRGYYRCSSSKGCSARKQVERSRTDPNMLVITYTSEHNHPWPTQRNALAGSTRSQPNNSKLTGTSKNNIIIPNNSQSQRSPTDTIFKENETDINDNNTSSISVAQVNISTYPKVKEEVAEEDHHHQQLVEMRDVKFSKDSYLPILPDSSNQCHDDFFADLVELEADPLNLLFAKTLSGDINEVGQKKAIDTFSLYDWSGNSKKDGNTSSNNNKGQADT</sequence>
<evidence type="ECO:0000313" key="10">
    <source>
        <dbReference type="EMBL" id="KAJ8548839.1"/>
    </source>
</evidence>
<dbReference type="PANTHER" id="PTHR32096">
    <property type="entry name" value="WRKY TRANSCRIPTION FACTOR 30-RELATED-RELATED"/>
    <property type="match status" value="1"/>
</dbReference>
<feature type="region of interest" description="Disordered" evidence="8">
    <location>
        <begin position="282"/>
        <end position="326"/>
    </location>
</feature>
<dbReference type="GO" id="GO:0005634">
    <property type="term" value="C:nucleus"/>
    <property type="evidence" value="ECO:0007669"/>
    <property type="project" value="UniProtKB-SubCell"/>
</dbReference>
<feature type="region of interest" description="Disordered" evidence="8">
    <location>
        <begin position="94"/>
        <end position="115"/>
    </location>
</feature>
<gene>
    <name evidence="10" type="ORF">K7X08_000034</name>
</gene>
<comment type="caution">
    <text evidence="10">The sequence shown here is derived from an EMBL/GenBank/DDBJ whole genome shotgun (WGS) entry which is preliminary data.</text>
</comment>
<comment type="subcellular location">
    <subcellularLocation>
        <location evidence="1">Nucleus</location>
    </subcellularLocation>
</comment>
<dbReference type="SMART" id="SM00774">
    <property type="entry name" value="WRKY"/>
    <property type="match status" value="1"/>
</dbReference>
<reference evidence="11" key="1">
    <citation type="journal article" date="2023" name="Proc. Natl. Acad. Sci. U.S.A.">
        <title>Genomic and structural basis for evolution of tropane alkaloid biosynthesis.</title>
        <authorList>
            <person name="Wanga Y.-J."/>
            <person name="Taina T."/>
            <person name="Yua J.-Y."/>
            <person name="Lia J."/>
            <person name="Xua B."/>
            <person name="Chenc J."/>
            <person name="D'Auriad J.C."/>
            <person name="Huanga J.-P."/>
            <person name="Huanga S.-X."/>
        </authorList>
    </citation>
    <scope>NUCLEOTIDE SEQUENCE [LARGE SCALE GENOMIC DNA]</scope>
    <source>
        <strain evidence="11">cv. KIB-2019</strain>
    </source>
</reference>
<dbReference type="EMBL" id="JAJAGQ010000011">
    <property type="protein sequence ID" value="KAJ8548839.1"/>
    <property type="molecule type" value="Genomic_DNA"/>
</dbReference>
<evidence type="ECO:0000256" key="2">
    <source>
        <dbReference type="ARBA" id="ARBA00023015"/>
    </source>
</evidence>
<evidence type="ECO:0000256" key="8">
    <source>
        <dbReference type="SAM" id="MobiDB-lite"/>
    </source>
</evidence>
<dbReference type="Pfam" id="PF03106">
    <property type="entry name" value="WRKY"/>
    <property type="match status" value="1"/>
</dbReference>
<dbReference type="SUPFAM" id="SSF118290">
    <property type="entry name" value="WRKY DNA-binding domain"/>
    <property type="match status" value="1"/>
</dbReference>
<dbReference type="PANTHER" id="PTHR32096:SF18">
    <property type="entry name" value="DISEASE RESISTANCE PROTEIN RRS1B-RELATED"/>
    <property type="match status" value="1"/>
</dbReference>